<dbReference type="AlphaFoldDB" id="A0A841BZJ6"/>
<accession>A0A841BZJ6</accession>
<keyword evidence="2" id="KW-0812">Transmembrane</keyword>
<feature type="region of interest" description="Disordered" evidence="1">
    <location>
        <begin position="62"/>
        <end position="118"/>
    </location>
</feature>
<name>A0A841BZJ6_9ACTN</name>
<keyword evidence="4" id="KW-1185">Reference proteome</keyword>
<comment type="caution">
    <text evidence="3">The sequence shown here is derived from an EMBL/GenBank/DDBJ whole genome shotgun (WGS) entry which is preliminary data.</text>
</comment>
<keyword evidence="2" id="KW-1133">Transmembrane helix</keyword>
<evidence type="ECO:0000313" key="3">
    <source>
        <dbReference type="EMBL" id="MBB5872519.1"/>
    </source>
</evidence>
<evidence type="ECO:0000256" key="2">
    <source>
        <dbReference type="SAM" id="Phobius"/>
    </source>
</evidence>
<evidence type="ECO:0000313" key="4">
    <source>
        <dbReference type="Proteomes" id="UP000587527"/>
    </source>
</evidence>
<dbReference type="Proteomes" id="UP000587527">
    <property type="component" value="Unassembled WGS sequence"/>
</dbReference>
<protein>
    <submittedName>
        <fullName evidence="3">Uncharacterized protein</fullName>
    </submittedName>
</protein>
<dbReference type="EMBL" id="JACHMN010000003">
    <property type="protein sequence ID" value="MBB5872519.1"/>
    <property type="molecule type" value="Genomic_DNA"/>
</dbReference>
<evidence type="ECO:0000256" key="1">
    <source>
        <dbReference type="SAM" id="MobiDB-lite"/>
    </source>
</evidence>
<reference evidence="3 4" key="1">
    <citation type="submission" date="2020-08" db="EMBL/GenBank/DDBJ databases">
        <title>Sequencing the genomes of 1000 actinobacteria strains.</title>
        <authorList>
            <person name="Klenk H.-P."/>
        </authorList>
    </citation>
    <scope>NUCLEOTIDE SEQUENCE [LARGE SCALE GENOMIC DNA]</scope>
    <source>
        <strain evidence="3 4">DSM 45362</strain>
    </source>
</reference>
<organism evidence="3 4">
    <name type="scientific">Allocatelliglobosispora scoriae</name>
    <dbReference type="NCBI Taxonomy" id="643052"/>
    <lineage>
        <taxon>Bacteria</taxon>
        <taxon>Bacillati</taxon>
        <taxon>Actinomycetota</taxon>
        <taxon>Actinomycetes</taxon>
        <taxon>Micromonosporales</taxon>
        <taxon>Micromonosporaceae</taxon>
        <taxon>Allocatelliglobosispora</taxon>
    </lineage>
</organism>
<feature type="compositionally biased region" description="Low complexity" evidence="1">
    <location>
        <begin position="83"/>
        <end position="97"/>
    </location>
</feature>
<proteinExistence type="predicted"/>
<gene>
    <name evidence="3" type="ORF">F4553_005953</name>
</gene>
<sequence>MEYSVPALPERPRTASTNLVIAALATCVVVASLGWWAGRATAPDPQDRFTGVEVLVAGHPSEHQVASASTPAGGSVATGAVKPSVSARSTPSSTPTTIAVLTSPEPSPSRSAAPGPLPTVTVRSAAKCVALGLGHWEVKAQVMLSTSRGVAKVEAVYESDGDEALSGVEPMSGNGSTYTRVLPTRPAHFVNGDAAWFARVTMADGRVVESASRSHEVPFPC</sequence>
<keyword evidence="2" id="KW-0472">Membrane</keyword>
<feature type="transmembrane region" description="Helical" evidence="2">
    <location>
        <begin position="20"/>
        <end position="38"/>
    </location>
</feature>
<dbReference type="RefSeq" id="WP_184842289.1">
    <property type="nucleotide sequence ID" value="NZ_JACHMN010000003.1"/>
</dbReference>